<comment type="caution">
    <text evidence="1">The sequence shown here is derived from an EMBL/GenBank/DDBJ whole genome shotgun (WGS) entry which is preliminary data.</text>
</comment>
<reference evidence="1" key="1">
    <citation type="journal article" date="2020" name="mSystems">
        <title>Genome- and Community-Level Interaction Insights into Carbon Utilization and Element Cycling Functions of Hydrothermarchaeota in Hydrothermal Sediment.</title>
        <authorList>
            <person name="Zhou Z."/>
            <person name="Liu Y."/>
            <person name="Xu W."/>
            <person name="Pan J."/>
            <person name="Luo Z.H."/>
            <person name="Li M."/>
        </authorList>
    </citation>
    <scope>NUCLEOTIDE SEQUENCE [LARGE SCALE GENOMIC DNA]</scope>
    <source>
        <strain evidence="1">SpSt-143</strain>
    </source>
</reference>
<proteinExistence type="predicted"/>
<dbReference type="Pfam" id="PF07040">
    <property type="entry name" value="DUF1326"/>
    <property type="match status" value="1"/>
</dbReference>
<dbReference type="InterPro" id="IPR009758">
    <property type="entry name" value="DUF1326"/>
</dbReference>
<dbReference type="AlphaFoldDB" id="A0A7V2F6X0"/>
<protein>
    <submittedName>
        <fullName evidence="1">DUF1326 domain-containing protein</fullName>
    </submittedName>
</protein>
<evidence type="ECO:0000313" key="1">
    <source>
        <dbReference type="EMBL" id="HER96816.1"/>
    </source>
</evidence>
<accession>A0A7V2F6X0</accession>
<dbReference type="EMBL" id="DSGB01000006">
    <property type="protein sequence ID" value="HER96816.1"/>
    <property type="molecule type" value="Genomic_DNA"/>
</dbReference>
<dbReference type="InterPro" id="IPR014581">
    <property type="entry name" value="UCP033303"/>
</dbReference>
<organism evidence="1">
    <name type="scientific">Rhodothermus marinus</name>
    <name type="common">Rhodothermus obamensis</name>
    <dbReference type="NCBI Taxonomy" id="29549"/>
    <lineage>
        <taxon>Bacteria</taxon>
        <taxon>Pseudomonadati</taxon>
        <taxon>Rhodothermota</taxon>
        <taxon>Rhodothermia</taxon>
        <taxon>Rhodothermales</taxon>
        <taxon>Rhodothermaceae</taxon>
        <taxon>Rhodothermus</taxon>
    </lineage>
</organism>
<name>A0A7V2F6X0_RHOMR</name>
<dbReference type="PIRSF" id="PIRSF033303">
    <property type="entry name" value="UCP033303"/>
    <property type="match status" value="1"/>
</dbReference>
<gene>
    <name evidence="1" type="ORF">ENO59_09935</name>
</gene>
<sequence>MPAQWNYQAELIAACICDWGCPCNFNAKPTQGYCEGMYAGHITAGVCGETRLDGVKWALAAKWPGAIHEGGGVCKIWIDQTASEPQRRAVEEILKGQHGGKPWGILAATIDQWLTTTYVPFEWTYDEHLSYCKAGNEVQVVLDAMRNPVTGAETRASVVLPDGLITKRLEATATKVLSIFSKELKIIAPGKYGFYCTVEHGN</sequence>